<dbReference type="OrthoDB" id="261426at2759"/>
<dbReference type="GO" id="GO:0009086">
    <property type="term" value="P:methionine biosynthetic process"/>
    <property type="evidence" value="ECO:0007669"/>
    <property type="project" value="InterPro"/>
</dbReference>
<dbReference type="Pfam" id="PF02574">
    <property type="entry name" value="S-methyl_trans"/>
    <property type="match status" value="1"/>
</dbReference>
<evidence type="ECO:0000313" key="7">
    <source>
        <dbReference type="Proteomes" id="UP000243217"/>
    </source>
</evidence>
<evidence type="ECO:0000256" key="1">
    <source>
        <dbReference type="ARBA" id="ARBA00022603"/>
    </source>
</evidence>
<keyword evidence="1 4" id="KW-0489">Methyltransferase</keyword>
<feature type="binding site" evidence="3 4">
    <location>
        <position position="289"/>
    </location>
    <ligand>
        <name>Zn(2+)</name>
        <dbReference type="ChEBI" id="CHEBI:29105"/>
    </ligand>
</feature>
<evidence type="ECO:0000256" key="3">
    <source>
        <dbReference type="PIRSR" id="PIRSR037505-2"/>
    </source>
</evidence>
<feature type="binding site" evidence="3 4">
    <location>
        <position position="209"/>
    </location>
    <ligand>
        <name>Zn(2+)</name>
        <dbReference type="ChEBI" id="CHEBI:29105"/>
    </ligand>
</feature>
<keyword evidence="7" id="KW-1185">Reference proteome</keyword>
<keyword evidence="3 4" id="KW-0862">Zinc</keyword>
<dbReference type="STRING" id="74557.A0A1W0A2Q0"/>
<sequence>MTNEVNYRDVILLDGGTGRELMKRGLPDDRKLWSAHALVHPEYHDLLHQVHQSFYEAGSKYVTSNNYTVTAQSGFTDEEIDKYTKLAGVIAAESRAAAKTLNAQVLGSIPPLIESYRSDLVLPAEKAVPVYTRIGNILAPYVDVFAAETMSCIREAIMAIDGVKHLNKPIFVAFTLGKDGALRSGESVDSAIRTVINHSSLVRAVLFNCSEPEHITICFRNLSNDLRNELNAKKVRLGAYANALVPVPKDWTLSSTEAIPRRDDLTPEAYIAYADTWIQLGATLIGGCCGIGPEHIAAIQAFLVSKIKISRI</sequence>
<accession>A0A1W0A2Q0</accession>
<evidence type="ECO:0000256" key="2">
    <source>
        <dbReference type="ARBA" id="ARBA00022679"/>
    </source>
</evidence>
<feature type="binding site" evidence="3 4">
    <location>
        <position position="288"/>
    </location>
    <ligand>
        <name>Zn(2+)</name>
        <dbReference type="ChEBI" id="CHEBI:29105"/>
    </ligand>
</feature>
<evidence type="ECO:0000256" key="4">
    <source>
        <dbReference type="PROSITE-ProRule" id="PRU00333"/>
    </source>
</evidence>
<proteinExistence type="predicted"/>
<dbReference type="PANTHER" id="PTHR11103:SF18">
    <property type="entry name" value="SLR1189 PROTEIN"/>
    <property type="match status" value="1"/>
</dbReference>
<gene>
    <name evidence="6" type="ORF">THRCLA_03222</name>
</gene>
<evidence type="ECO:0000313" key="6">
    <source>
        <dbReference type="EMBL" id="OQS04553.1"/>
    </source>
</evidence>
<name>A0A1W0A2Q0_9STRA</name>
<dbReference type="Gene3D" id="3.20.20.330">
    <property type="entry name" value="Homocysteine-binding-like domain"/>
    <property type="match status" value="1"/>
</dbReference>
<dbReference type="EMBL" id="JNBS01000596">
    <property type="protein sequence ID" value="OQS04553.1"/>
    <property type="molecule type" value="Genomic_DNA"/>
</dbReference>
<dbReference type="GO" id="GO:0008270">
    <property type="term" value="F:zinc ion binding"/>
    <property type="evidence" value="ECO:0007669"/>
    <property type="project" value="InterPro"/>
</dbReference>
<reference evidence="6 7" key="1">
    <citation type="journal article" date="2014" name="Genome Biol. Evol.">
        <title>The secreted proteins of Achlya hypogyna and Thraustotheca clavata identify the ancestral oomycete secretome and reveal gene acquisitions by horizontal gene transfer.</title>
        <authorList>
            <person name="Misner I."/>
            <person name="Blouin N."/>
            <person name="Leonard G."/>
            <person name="Richards T.A."/>
            <person name="Lane C.E."/>
        </authorList>
    </citation>
    <scope>NUCLEOTIDE SEQUENCE [LARGE SCALE GENOMIC DNA]</scope>
    <source>
        <strain evidence="6 7">ATCC 34112</strain>
    </source>
</reference>
<dbReference type="AlphaFoldDB" id="A0A1W0A2Q0"/>
<dbReference type="PANTHER" id="PTHR11103">
    <property type="entry name" value="SLR1189 PROTEIN"/>
    <property type="match status" value="1"/>
</dbReference>
<keyword evidence="3 4" id="KW-0479">Metal-binding</keyword>
<dbReference type="GO" id="GO:0032259">
    <property type="term" value="P:methylation"/>
    <property type="evidence" value="ECO:0007669"/>
    <property type="project" value="UniProtKB-KW"/>
</dbReference>
<dbReference type="InterPro" id="IPR003726">
    <property type="entry name" value="HCY_dom"/>
</dbReference>
<dbReference type="PROSITE" id="PS50970">
    <property type="entry name" value="HCY"/>
    <property type="match status" value="1"/>
</dbReference>
<organism evidence="6 7">
    <name type="scientific">Thraustotheca clavata</name>
    <dbReference type="NCBI Taxonomy" id="74557"/>
    <lineage>
        <taxon>Eukaryota</taxon>
        <taxon>Sar</taxon>
        <taxon>Stramenopiles</taxon>
        <taxon>Oomycota</taxon>
        <taxon>Saprolegniomycetes</taxon>
        <taxon>Saprolegniales</taxon>
        <taxon>Achlyaceae</taxon>
        <taxon>Thraustotheca</taxon>
    </lineage>
</organism>
<evidence type="ECO:0000259" key="5">
    <source>
        <dbReference type="PROSITE" id="PS50970"/>
    </source>
</evidence>
<feature type="domain" description="Hcy-binding" evidence="5">
    <location>
        <begin position="1"/>
        <end position="303"/>
    </location>
</feature>
<dbReference type="Proteomes" id="UP000243217">
    <property type="component" value="Unassembled WGS sequence"/>
</dbReference>
<dbReference type="PIRSF" id="PIRSF037505">
    <property type="entry name" value="Betaine_HMT"/>
    <property type="match status" value="1"/>
</dbReference>
<comment type="cofactor">
    <cofactor evidence="3">
        <name>Zn(2+)</name>
        <dbReference type="ChEBI" id="CHEBI:29105"/>
    </cofactor>
    <text evidence="3">Binds 1 zinc ion per subunit.</text>
</comment>
<dbReference type="InterPro" id="IPR036589">
    <property type="entry name" value="HCY_dom_sf"/>
</dbReference>
<keyword evidence="2 4" id="KW-0808">Transferase</keyword>
<dbReference type="InterPro" id="IPR017226">
    <property type="entry name" value="BHMT-like"/>
</dbReference>
<dbReference type="GO" id="GO:0008168">
    <property type="term" value="F:methyltransferase activity"/>
    <property type="evidence" value="ECO:0007669"/>
    <property type="project" value="UniProtKB-UniRule"/>
</dbReference>
<dbReference type="SUPFAM" id="SSF82282">
    <property type="entry name" value="Homocysteine S-methyltransferase"/>
    <property type="match status" value="1"/>
</dbReference>
<comment type="caution">
    <text evidence="6">The sequence shown here is derived from an EMBL/GenBank/DDBJ whole genome shotgun (WGS) entry which is preliminary data.</text>
</comment>
<protein>
    <recommendedName>
        <fullName evidence="5">Hcy-binding domain-containing protein</fullName>
    </recommendedName>
</protein>